<dbReference type="Proteomes" id="UP000831701">
    <property type="component" value="Chromosome 17"/>
</dbReference>
<name>A0ACB8VVW5_9TELE</name>
<reference evidence="1" key="1">
    <citation type="submission" date="2022-04" db="EMBL/GenBank/DDBJ databases">
        <title>Jade perch genome.</title>
        <authorList>
            <person name="Chao B."/>
        </authorList>
    </citation>
    <scope>NUCLEOTIDE SEQUENCE</scope>
    <source>
        <strain evidence="1">CB-2022</strain>
    </source>
</reference>
<evidence type="ECO:0000313" key="1">
    <source>
        <dbReference type="EMBL" id="KAI3359847.1"/>
    </source>
</evidence>
<organism evidence="1 2">
    <name type="scientific">Scortum barcoo</name>
    <name type="common">barcoo grunter</name>
    <dbReference type="NCBI Taxonomy" id="214431"/>
    <lineage>
        <taxon>Eukaryota</taxon>
        <taxon>Metazoa</taxon>
        <taxon>Chordata</taxon>
        <taxon>Craniata</taxon>
        <taxon>Vertebrata</taxon>
        <taxon>Euteleostomi</taxon>
        <taxon>Actinopterygii</taxon>
        <taxon>Neopterygii</taxon>
        <taxon>Teleostei</taxon>
        <taxon>Neoteleostei</taxon>
        <taxon>Acanthomorphata</taxon>
        <taxon>Eupercaria</taxon>
        <taxon>Centrarchiformes</taxon>
        <taxon>Terapontoidei</taxon>
        <taxon>Terapontidae</taxon>
        <taxon>Scortum</taxon>
    </lineage>
</organism>
<dbReference type="EMBL" id="CM041547">
    <property type="protein sequence ID" value="KAI3359847.1"/>
    <property type="molecule type" value="Genomic_DNA"/>
</dbReference>
<sequence>MDWLFWFSLLLTYLPVTGQMPKSCLSQPDEVIWREIGQSVSLHCTLSPHCSGLSPQWFVFKKNSHIRLDRNENRHMLTKEYLHINLLHANDSGIYYCAAMSHGVPTPGTQHVGLGTTLVVRENIKVMARYILLWVSFLLLAIYSLALVTLIIKKVNYLNMFIQNYGYNLWVCRKEHKNDKNNSTKKKQFHDVLQELYKRKNLERSKQTASRSRPKAGVGLVAVMLWFFLVGGQIE</sequence>
<proteinExistence type="predicted"/>
<accession>A0ACB8VVW5</accession>
<gene>
    <name evidence="1" type="ORF">L3Q82_014203</name>
</gene>
<comment type="caution">
    <text evidence="1">The sequence shown here is derived from an EMBL/GenBank/DDBJ whole genome shotgun (WGS) entry which is preliminary data.</text>
</comment>
<keyword evidence="2" id="KW-1185">Reference proteome</keyword>
<evidence type="ECO:0000313" key="2">
    <source>
        <dbReference type="Proteomes" id="UP000831701"/>
    </source>
</evidence>
<protein>
    <submittedName>
        <fullName evidence="1">Uncharacterized protein</fullName>
    </submittedName>
</protein>